<dbReference type="GO" id="GO:0043565">
    <property type="term" value="F:sequence-specific DNA binding"/>
    <property type="evidence" value="ECO:0007669"/>
    <property type="project" value="InterPro"/>
</dbReference>
<accession>A0A516PXV0</accession>
<organism evidence="6 7">
    <name type="scientific">Microlunatus elymi</name>
    <dbReference type="NCBI Taxonomy" id="2596828"/>
    <lineage>
        <taxon>Bacteria</taxon>
        <taxon>Bacillati</taxon>
        <taxon>Actinomycetota</taxon>
        <taxon>Actinomycetes</taxon>
        <taxon>Propionibacteriales</taxon>
        <taxon>Propionibacteriaceae</taxon>
        <taxon>Microlunatus</taxon>
    </lineage>
</organism>
<feature type="domain" description="HTH araC/xylS-type" evidence="5">
    <location>
        <begin position="162"/>
        <end position="264"/>
    </location>
</feature>
<reference evidence="6 7" key="1">
    <citation type="submission" date="2019-07" db="EMBL/GenBank/DDBJ databases">
        <title>Microlunatus dokdonensis sp. nov. isolated from the rhizospheric soil of the wild plant Elymus tsukushiensis.</title>
        <authorList>
            <person name="Ghim S.-Y."/>
            <person name="Hwang Y.-J."/>
            <person name="Son J.-S."/>
            <person name="Shin J.-H."/>
        </authorList>
    </citation>
    <scope>NUCLEOTIDE SEQUENCE [LARGE SCALE GENOMIC DNA]</scope>
    <source>
        <strain evidence="6 7">KUDC0627</strain>
    </source>
</reference>
<dbReference type="PANTHER" id="PTHR46796">
    <property type="entry name" value="HTH-TYPE TRANSCRIPTIONAL ACTIVATOR RHAS-RELATED"/>
    <property type="match status" value="1"/>
</dbReference>
<dbReference type="OrthoDB" id="9799345at2"/>
<keyword evidence="2" id="KW-0238">DNA-binding</keyword>
<keyword evidence="3" id="KW-0010">Activator</keyword>
<dbReference type="InterPro" id="IPR018062">
    <property type="entry name" value="HTH_AraC-typ_CS"/>
</dbReference>
<dbReference type="InterPro" id="IPR037923">
    <property type="entry name" value="HTH-like"/>
</dbReference>
<evidence type="ECO:0000256" key="4">
    <source>
        <dbReference type="ARBA" id="ARBA00023163"/>
    </source>
</evidence>
<keyword evidence="1" id="KW-0805">Transcription regulation</keyword>
<evidence type="ECO:0000256" key="3">
    <source>
        <dbReference type="ARBA" id="ARBA00023159"/>
    </source>
</evidence>
<keyword evidence="7" id="KW-1185">Reference proteome</keyword>
<keyword evidence="4" id="KW-0804">Transcription</keyword>
<dbReference type="InterPro" id="IPR009057">
    <property type="entry name" value="Homeodomain-like_sf"/>
</dbReference>
<sequence length="284" mass="31513">MTSGRADVPYASRFATVATYPSAASYGPRTLVDEYEFVWLIEGTADWRVRDAAGLSWRTSLPPGSIALARPGDRDQFGWDPRRRTRHGYVHFRLANHPDSSLWPRVRDSMATPLLRSLCDHLVGLGLEQERLAEHNRLLGVLLEVFLADPISRVPDWPQPLLAMVEHIATRWRRDGLCLLPVAELAAAGHVSVGHASRLFHSQFGIGPAAALERVRLARAATALQRTNSTLAEVALATGYHNPFHLSRRFSQLHGLPPAQFRRSAADPLAPLNGNLRVLAERIL</sequence>
<dbReference type="Gene3D" id="1.10.10.60">
    <property type="entry name" value="Homeodomain-like"/>
    <property type="match status" value="2"/>
</dbReference>
<evidence type="ECO:0000256" key="2">
    <source>
        <dbReference type="ARBA" id="ARBA00023125"/>
    </source>
</evidence>
<protein>
    <submittedName>
        <fullName evidence="6">Helix-turn-helix transcriptional regulator</fullName>
    </submittedName>
</protein>
<dbReference type="InterPro" id="IPR018060">
    <property type="entry name" value="HTH_AraC"/>
</dbReference>
<name>A0A516PXV0_9ACTN</name>
<evidence type="ECO:0000259" key="5">
    <source>
        <dbReference type="PROSITE" id="PS01124"/>
    </source>
</evidence>
<evidence type="ECO:0000313" key="7">
    <source>
        <dbReference type="Proteomes" id="UP000319263"/>
    </source>
</evidence>
<dbReference type="InterPro" id="IPR050204">
    <property type="entry name" value="AraC_XylS_family_regulators"/>
</dbReference>
<gene>
    <name evidence="6" type="ORF">FOE78_08945</name>
</gene>
<dbReference type="Pfam" id="PF12833">
    <property type="entry name" value="HTH_18"/>
    <property type="match status" value="1"/>
</dbReference>
<dbReference type="RefSeq" id="WP_143985974.1">
    <property type="nucleotide sequence ID" value="NZ_CP041692.1"/>
</dbReference>
<dbReference type="SUPFAM" id="SSF46689">
    <property type="entry name" value="Homeodomain-like"/>
    <property type="match status" value="1"/>
</dbReference>
<dbReference type="GO" id="GO:0003700">
    <property type="term" value="F:DNA-binding transcription factor activity"/>
    <property type="evidence" value="ECO:0007669"/>
    <property type="project" value="InterPro"/>
</dbReference>
<dbReference type="AlphaFoldDB" id="A0A516PXV0"/>
<dbReference type="PROSITE" id="PS01124">
    <property type="entry name" value="HTH_ARAC_FAMILY_2"/>
    <property type="match status" value="1"/>
</dbReference>
<dbReference type="EMBL" id="CP041692">
    <property type="protein sequence ID" value="QDP96008.1"/>
    <property type="molecule type" value="Genomic_DNA"/>
</dbReference>
<evidence type="ECO:0000313" key="6">
    <source>
        <dbReference type="EMBL" id="QDP96008.1"/>
    </source>
</evidence>
<dbReference type="SUPFAM" id="SSF51215">
    <property type="entry name" value="Regulatory protein AraC"/>
    <property type="match status" value="1"/>
</dbReference>
<dbReference type="SMART" id="SM00342">
    <property type="entry name" value="HTH_ARAC"/>
    <property type="match status" value="1"/>
</dbReference>
<proteinExistence type="predicted"/>
<dbReference type="PROSITE" id="PS00041">
    <property type="entry name" value="HTH_ARAC_FAMILY_1"/>
    <property type="match status" value="1"/>
</dbReference>
<evidence type="ECO:0000256" key="1">
    <source>
        <dbReference type="ARBA" id="ARBA00023015"/>
    </source>
</evidence>
<dbReference type="KEGG" id="mik:FOE78_08945"/>
<dbReference type="Proteomes" id="UP000319263">
    <property type="component" value="Chromosome"/>
</dbReference>